<dbReference type="Gene3D" id="3.90.226.10">
    <property type="entry name" value="2-enoyl-CoA Hydratase, Chain A, domain 1"/>
    <property type="match status" value="2"/>
</dbReference>
<dbReference type="InterPro" id="IPR034733">
    <property type="entry name" value="AcCoA_carboxyl_beta"/>
</dbReference>
<evidence type="ECO:0000313" key="3">
    <source>
        <dbReference type="EMBL" id="AKV03638.1"/>
    </source>
</evidence>
<evidence type="ECO:0000313" key="4">
    <source>
        <dbReference type="Proteomes" id="UP000064967"/>
    </source>
</evidence>
<evidence type="ECO:0000259" key="1">
    <source>
        <dbReference type="PROSITE" id="PS50980"/>
    </source>
</evidence>
<dbReference type="InterPro" id="IPR051047">
    <property type="entry name" value="AccD/PCCB"/>
</dbReference>
<dbReference type="InterPro" id="IPR011762">
    <property type="entry name" value="COA_CT_N"/>
</dbReference>
<dbReference type="SUPFAM" id="SSF52096">
    <property type="entry name" value="ClpP/crotonase"/>
    <property type="match status" value="2"/>
</dbReference>
<dbReference type="KEGG" id="llu:AKJ09_10301"/>
<dbReference type="GO" id="GO:0004658">
    <property type="term" value="F:propionyl-CoA carboxylase activity"/>
    <property type="evidence" value="ECO:0007669"/>
    <property type="project" value="TreeGrafter"/>
</dbReference>
<feature type="domain" description="CoA carboxyltransferase N-terminal" evidence="1">
    <location>
        <begin position="4"/>
        <end position="267"/>
    </location>
</feature>
<dbReference type="EMBL" id="CP012333">
    <property type="protein sequence ID" value="AKV03638.1"/>
    <property type="molecule type" value="Genomic_DNA"/>
</dbReference>
<organism evidence="3 4">
    <name type="scientific">Labilithrix luteola</name>
    <dbReference type="NCBI Taxonomy" id="1391654"/>
    <lineage>
        <taxon>Bacteria</taxon>
        <taxon>Pseudomonadati</taxon>
        <taxon>Myxococcota</taxon>
        <taxon>Polyangia</taxon>
        <taxon>Polyangiales</taxon>
        <taxon>Labilitrichaceae</taxon>
        <taxon>Labilithrix</taxon>
    </lineage>
</organism>
<accession>A0A0K1QD33</accession>
<protein>
    <submittedName>
        <fullName evidence="3">Methylmalonyl-CoA decarboxylase, alpha chain</fullName>
    </submittedName>
</protein>
<dbReference type="InterPro" id="IPR029045">
    <property type="entry name" value="ClpP/crotonase-like_dom_sf"/>
</dbReference>
<dbReference type="STRING" id="1391654.AKJ09_10301"/>
<dbReference type="InterPro" id="IPR011763">
    <property type="entry name" value="COA_CT_C"/>
</dbReference>
<dbReference type="PANTHER" id="PTHR43842">
    <property type="entry name" value="PROPIONYL-COA CARBOXYLASE BETA CHAIN"/>
    <property type="match status" value="1"/>
</dbReference>
<dbReference type="AlphaFoldDB" id="A0A0K1QD33"/>
<proteinExistence type="predicted"/>
<reference evidence="3 4" key="1">
    <citation type="submission" date="2015-08" db="EMBL/GenBank/DDBJ databases">
        <authorList>
            <person name="Babu N.S."/>
            <person name="Beckwith C.J."/>
            <person name="Beseler K.G."/>
            <person name="Brison A."/>
            <person name="Carone J.V."/>
            <person name="Caskin T.P."/>
            <person name="Diamond M."/>
            <person name="Durham M.E."/>
            <person name="Foxe J.M."/>
            <person name="Go M."/>
            <person name="Henderson B.A."/>
            <person name="Jones I.B."/>
            <person name="McGettigan J.A."/>
            <person name="Micheletti S.J."/>
            <person name="Nasrallah M.E."/>
            <person name="Ortiz D."/>
            <person name="Piller C.R."/>
            <person name="Privatt S.R."/>
            <person name="Schneider S.L."/>
            <person name="Sharp S."/>
            <person name="Smith T.C."/>
            <person name="Stanton J.D."/>
            <person name="Ullery H.E."/>
            <person name="Wilson R.J."/>
            <person name="Serrano M.G."/>
            <person name="Buck G."/>
            <person name="Lee V."/>
            <person name="Wang Y."/>
            <person name="Carvalho R."/>
            <person name="Voegtly L."/>
            <person name="Shi R."/>
            <person name="Duckworth R."/>
            <person name="Johnson A."/>
            <person name="Loviza R."/>
            <person name="Walstead R."/>
            <person name="Shah Z."/>
            <person name="Kiflezghi M."/>
            <person name="Wade K."/>
            <person name="Ball S.L."/>
            <person name="Bradley K.W."/>
            <person name="Asai D.J."/>
            <person name="Bowman C.A."/>
            <person name="Russell D.A."/>
            <person name="Pope W.H."/>
            <person name="Jacobs-Sera D."/>
            <person name="Hendrix R.W."/>
            <person name="Hatfull G.F."/>
        </authorList>
    </citation>
    <scope>NUCLEOTIDE SEQUENCE [LARGE SCALE GENOMIC DNA]</scope>
    <source>
        <strain evidence="3 4">DSM 27648</strain>
    </source>
</reference>
<name>A0A0K1QD33_9BACT</name>
<dbReference type="RefSeq" id="WP_240488866.1">
    <property type="nucleotide sequence ID" value="NZ_CP012333.1"/>
</dbReference>
<dbReference type="PANTHER" id="PTHR43842:SF2">
    <property type="entry name" value="PROPIONYL-COA CARBOXYLASE BETA CHAIN, MITOCHONDRIAL"/>
    <property type="match status" value="1"/>
</dbReference>
<evidence type="ECO:0000259" key="2">
    <source>
        <dbReference type="PROSITE" id="PS50989"/>
    </source>
</evidence>
<sequence length="523" mass="56587">MANMRELIADLEARRAKIREMGGAAKIQKQHERGKLTARERLDRLFDDGAWFEIGTHGTQMGLAAGPDGNDKPPADAVVTGFGKVDGRMVCAAAYDFTVKGGSIGYTGEEKVTRLRHMSLRGRWPMIWLVDSGGARIDPGSSHPDMISLFAGSGHLFREQVVMSGVVPQVAAMVGPGAAGTAYIPGLADYVPMVKNIGSLALGGPPLVKAVTGQDIGEQELGGSKIHSEVSGVGDGEFESDAACIDAAKKYLSYFPSNCDEIPPEFPVTDPVDRRDESLLDLLPESTRKPYDMYKLIRSIVDHGEIFDIKPRFARNIITCLARMGGKSVGIVANQPNWLGGILDNDAADKAARFIQICDAFNVPLVFLQDVPGFMVGSKVEHAGIIRHGAKMLHVMSAATVPKITVVVRKAYGAGYYVMCGRAYEPDLIVSWPTAEISVMGAEGMVGIAARKLFGAEEPPPEAKKMIVDQIQKNIDVYKVAGWGLVDEVIDPRDTRKAIAWGLELARHKRLERPSKKRGVIPV</sequence>
<keyword evidence="4" id="KW-1185">Reference proteome</keyword>
<dbReference type="Proteomes" id="UP000064967">
    <property type="component" value="Chromosome"/>
</dbReference>
<feature type="domain" description="CoA carboxyltransferase C-terminal" evidence="2">
    <location>
        <begin position="271"/>
        <end position="513"/>
    </location>
</feature>
<dbReference type="PROSITE" id="PS50980">
    <property type="entry name" value="COA_CT_NTER"/>
    <property type="match status" value="1"/>
</dbReference>
<dbReference type="PROSITE" id="PS50989">
    <property type="entry name" value="COA_CT_CTER"/>
    <property type="match status" value="1"/>
</dbReference>
<dbReference type="Pfam" id="PF01039">
    <property type="entry name" value="Carboxyl_trans"/>
    <property type="match status" value="1"/>
</dbReference>
<gene>
    <name evidence="3" type="ORF">AKJ09_10301</name>
</gene>